<dbReference type="PANTHER" id="PTHR35340:SF5">
    <property type="entry name" value="ASST-DOMAIN-CONTAINING PROTEIN"/>
    <property type="match status" value="1"/>
</dbReference>
<dbReference type="Proteomes" id="UP000642819">
    <property type="component" value="Unassembled WGS sequence"/>
</dbReference>
<dbReference type="InterPro" id="IPR053143">
    <property type="entry name" value="Arylsulfate_ST"/>
</dbReference>
<evidence type="ECO:0000313" key="2">
    <source>
        <dbReference type="EMBL" id="GHD10934.1"/>
    </source>
</evidence>
<dbReference type="SUPFAM" id="SSF50998">
    <property type="entry name" value="Quinoprotein alcohol dehydrogenase-like"/>
    <property type="match status" value="1"/>
</dbReference>
<dbReference type="Pfam" id="PF14269">
    <property type="entry name" value="Arylsulfotran_2"/>
    <property type="match status" value="1"/>
</dbReference>
<name>A0ABQ3GL45_9MICC</name>
<sequence length="526" mass="57079">MHDLAQLNRTAVGRTLAGSVVGALIVSLAACGTADEDDKLPVPHHSYVTRPDLTPPVVDVREDSDQASGGYTFLTPNFDSESPSDGGLILDAAGEPVWLEPAEDDDLDDDIFDLRVQEYQGEPVLTYFQGSSREGRGNGDILILDQSYEEIARVTTGGDLEAGNADFHDTVITPEGTMLLGAYVPVEYDLTEVGGPADGWVEDAVIQEIDIATGEVLFEWSAIDRIPLTESMADYEDEAKSAEEEAEEDDDAPGFPTEENPYDYFHINSITEDDDGALLVSARHTHAVYKLDRTSGEVEWKLGGEDSDFEMGDGAVFSWQHDAKRAPDGTLTLLDNHSHDPDADESSRGLRLEVDEAAMTAEVVTEYLPPEERVGFAMANAQELDNGNMLIGWGMAPLYSEYTNDGELLRDVCHGAKCYGDDYDGNGTSYRAYTFEWEGTPSTPPDVVVQDDDDGEPTVYVSWNGATEVAQWRLVTGEDEAGATEQAVVDRESFETAIPMPDDAPYVAVEALDAEGDVLATGTPAE</sequence>
<dbReference type="RefSeq" id="WP_189350924.1">
    <property type="nucleotide sequence ID" value="NZ_BMXK01000011.1"/>
</dbReference>
<reference evidence="3" key="1">
    <citation type="journal article" date="2019" name="Int. J. Syst. Evol. Microbiol.">
        <title>The Global Catalogue of Microorganisms (GCM) 10K type strain sequencing project: providing services to taxonomists for standard genome sequencing and annotation.</title>
        <authorList>
            <consortium name="The Broad Institute Genomics Platform"/>
            <consortium name="The Broad Institute Genome Sequencing Center for Infectious Disease"/>
            <person name="Wu L."/>
            <person name="Ma J."/>
        </authorList>
    </citation>
    <scope>NUCLEOTIDE SEQUENCE [LARGE SCALE GENOMIC DNA]</scope>
    <source>
        <strain evidence="3">KCTC 19466</strain>
    </source>
</reference>
<comment type="caution">
    <text evidence="2">The sequence shown here is derived from an EMBL/GenBank/DDBJ whole genome shotgun (WGS) entry which is preliminary data.</text>
</comment>
<feature type="region of interest" description="Disordered" evidence="1">
    <location>
        <begin position="235"/>
        <end position="260"/>
    </location>
</feature>
<protein>
    <recommendedName>
        <fullName evidence="4">Arylsulfotransferase (ASST)</fullName>
    </recommendedName>
</protein>
<organism evidence="2 3">
    <name type="scientific">Zhihengliuella salsuginis</name>
    <dbReference type="NCBI Taxonomy" id="578222"/>
    <lineage>
        <taxon>Bacteria</taxon>
        <taxon>Bacillati</taxon>
        <taxon>Actinomycetota</taxon>
        <taxon>Actinomycetes</taxon>
        <taxon>Micrococcales</taxon>
        <taxon>Micrococcaceae</taxon>
        <taxon>Zhihengliuella</taxon>
    </lineage>
</organism>
<proteinExistence type="predicted"/>
<evidence type="ECO:0008006" key="4">
    <source>
        <dbReference type="Google" id="ProtNLM"/>
    </source>
</evidence>
<gene>
    <name evidence="2" type="ORF">GCM10008096_25000</name>
</gene>
<dbReference type="PANTHER" id="PTHR35340">
    <property type="entry name" value="PQQ ENZYME REPEAT PROTEIN-RELATED"/>
    <property type="match status" value="1"/>
</dbReference>
<accession>A0ABQ3GL45</accession>
<dbReference type="EMBL" id="BMXK01000011">
    <property type="protein sequence ID" value="GHD10934.1"/>
    <property type="molecule type" value="Genomic_DNA"/>
</dbReference>
<evidence type="ECO:0000256" key="1">
    <source>
        <dbReference type="SAM" id="MobiDB-lite"/>
    </source>
</evidence>
<keyword evidence="3" id="KW-1185">Reference proteome</keyword>
<evidence type="ECO:0000313" key="3">
    <source>
        <dbReference type="Proteomes" id="UP000642819"/>
    </source>
</evidence>
<dbReference type="InterPro" id="IPR011047">
    <property type="entry name" value="Quinoprotein_ADH-like_sf"/>
</dbReference>
<dbReference type="InterPro" id="IPR039535">
    <property type="entry name" value="ASST-like"/>
</dbReference>